<evidence type="ECO:0000256" key="7">
    <source>
        <dbReference type="SAM" id="MobiDB-lite"/>
    </source>
</evidence>
<evidence type="ECO:0000313" key="9">
    <source>
        <dbReference type="EMBL" id="CTR07921.1"/>
    </source>
</evidence>
<evidence type="ECO:0000256" key="5">
    <source>
        <dbReference type="ARBA" id="ARBA00023242"/>
    </source>
</evidence>
<dbReference type="PROSITE" id="PS50102">
    <property type="entry name" value="RRM"/>
    <property type="match status" value="1"/>
</dbReference>
<feature type="domain" description="RRM" evidence="8">
    <location>
        <begin position="42"/>
        <end position="120"/>
    </location>
</feature>
<dbReference type="EMBL" id="CWKI01000007">
    <property type="protein sequence ID" value="CTR07921.1"/>
    <property type="molecule type" value="Genomic_DNA"/>
</dbReference>
<dbReference type="InterPro" id="IPR035979">
    <property type="entry name" value="RBD_domain_sf"/>
</dbReference>
<evidence type="ECO:0000256" key="6">
    <source>
        <dbReference type="PROSITE-ProRule" id="PRU00176"/>
    </source>
</evidence>
<name>A0A0K3CL45_RHOTO</name>
<keyword evidence="3 6" id="KW-0694">RNA-binding</keyword>
<dbReference type="InterPro" id="IPR034150">
    <property type="entry name" value="SF3B6_RRM"/>
</dbReference>
<evidence type="ECO:0000256" key="1">
    <source>
        <dbReference type="ARBA" id="ARBA00004123"/>
    </source>
</evidence>
<sequence>MSEDERIAGFQPLVEEAKSSRDPSQPASSRLRFPPLASTSPLPSMSQTVRMSPDVNRILFVKNMNYKYGSIRQVRLGTEGKAKGTAYVVYEDVMDAKTAFDHLNGFHLMDRYLVVLYHQPAKQAKADLARREKELEELKKKHNIPDKE</sequence>
<dbReference type="GO" id="GO:0006397">
    <property type="term" value="P:mRNA processing"/>
    <property type="evidence" value="ECO:0007669"/>
    <property type="project" value="UniProtKB-KW"/>
</dbReference>
<dbReference type="AlphaFoldDB" id="A0A0K3CL45"/>
<evidence type="ECO:0000313" key="10">
    <source>
        <dbReference type="Proteomes" id="UP000199069"/>
    </source>
</evidence>
<evidence type="ECO:0000259" key="8">
    <source>
        <dbReference type="PROSITE" id="PS50102"/>
    </source>
</evidence>
<dbReference type="SUPFAM" id="SSF54928">
    <property type="entry name" value="RNA-binding domain, RBD"/>
    <property type="match status" value="1"/>
</dbReference>
<reference evidence="9 10" key="1">
    <citation type="submission" date="2015-07" db="EMBL/GenBank/DDBJ databases">
        <authorList>
            <person name="Cajimat M.N.B."/>
            <person name="Milazzo M.L."/>
            <person name="Fulhorst C.F."/>
        </authorList>
    </citation>
    <scope>NUCLEOTIDE SEQUENCE [LARGE SCALE GENOMIC DNA]</scope>
    <source>
        <strain evidence="9">Single colony</strain>
    </source>
</reference>
<comment type="subcellular location">
    <subcellularLocation>
        <location evidence="1">Nucleus</location>
    </subcellularLocation>
</comment>
<feature type="compositionally biased region" description="Polar residues" evidence="7">
    <location>
        <begin position="37"/>
        <end position="49"/>
    </location>
</feature>
<accession>A0A0K3CL45</accession>
<organism evidence="9 10">
    <name type="scientific">Rhodotorula toruloides</name>
    <name type="common">Yeast</name>
    <name type="synonym">Rhodosporidium toruloides</name>
    <dbReference type="NCBI Taxonomy" id="5286"/>
    <lineage>
        <taxon>Eukaryota</taxon>
        <taxon>Fungi</taxon>
        <taxon>Dikarya</taxon>
        <taxon>Basidiomycota</taxon>
        <taxon>Pucciniomycotina</taxon>
        <taxon>Microbotryomycetes</taxon>
        <taxon>Sporidiobolales</taxon>
        <taxon>Sporidiobolaceae</taxon>
        <taxon>Rhodotorula</taxon>
    </lineage>
</organism>
<dbReference type="GO" id="GO:0003723">
    <property type="term" value="F:RNA binding"/>
    <property type="evidence" value="ECO:0007669"/>
    <property type="project" value="UniProtKB-UniRule"/>
</dbReference>
<dbReference type="GO" id="GO:0008380">
    <property type="term" value="P:RNA splicing"/>
    <property type="evidence" value="ECO:0007669"/>
    <property type="project" value="UniProtKB-KW"/>
</dbReference>
<dbReference type="Pfam" id="PF00076">
    <property type="entry name" value="RRM_1"/>
    <property type="match status" value="1"/>
</dbReference>
<dbReference type="InterPro" id="IPR012677">
    <property type="entry name" value="Nucleotide-bd_a/b_plait_sf"/>
</dbReference>
<keyword evidence="4" id="KW-0508">mRNA splicing</keyword>
<evidence type="ECO:0000256" key="3">
    <source>
        <dbReference type="ARBA" id="ARBA00022884"/>
    </source>
</evidence>
<gene>
    <name evidence="9" type="primary">FGENESH: predicted gene_7.167</name>
    <name evidence="9" type="ORF">BN2166_0037820</name>
</gene>
<dbReference type="CDD" id="cd12241">
    <property type="entry name" value="RRM_SF3B14"/>
    <property type="match status" value="1"/>
</dbReference>
<proteinExistence type="predicted"/>
<dbReference type="InterPro" id="IPR000504">
    <property type="entry name" value="RRM_dom"/>
</dbReference>
<dbReference type="Gene3D" id="3.30.70.330">
    <property type="match status" value="1"/>
</dbReference>
<dbReference type="GO" id="GO:0005634">
    <property type="term" value="C:nucleus"/>
    <property type="evidence" value="ECO:0007669"/>
    <property type="project" value="UniProtKB-SubCell"/>
</dbReference>
<protein>
    <submittedName>
        <fullName evidence="9">BY PROTMAP: gi|342320514|gb|EGU12454.1| Pre-mRNA branch site protein p14 [Rhodotorula glutinis ATCC 204091]</fullName>
    </submittedName>
</protein>
<evidence type="ECO:0000256" key="4">
    <source>
        <dbReference type="ARBA" id="ARBA00023187"/>
    </source>
</evidence>
<feature type="region of interest" description="Disordered" evidence="7">
    <location>
        <begin position="1"/>
        <end position="49"/>
    </location>
</feature>
<keyword evidence="10" id="KW-1185">Reference proteome</keyword>
<dbReference type="Proteomes" id="UP000199069">
    <property type="component" value="Unassembled WGS sequence"/>
</dbReference>
<keyword evidence="5" id="KW-0539">Nucleus</keyword>
<keyword evidence="2" id="KW-0507">mRNA processing</keyword>
<dbReference type="STRING" id="5286.A0A0K3CL45"/>
<evidence type="ECO:0000256" key="2">
    <source>
        <dbReference type="ARBA" id="ARBA00022664"/>
    </source>
</evidence>